<evidence type="ECO:0000256" key="2">
    <source>
        <dbReference type="ARBA" id="ARBA00005585"/>
    </source>
</evidence>
<dbReference type="GO" id="GO:0012505">
    <property type="term" value="C:endomembrane system"/>
    <property type="evidence" value="ECO:0007669"/>
    <property type="project" value="UniProtKB-SubCell"/>
</dbReference>
<feature type="transmembrane region" description="Helical" evidence="17">
    <location>
        <begin position="833"/>
        <end position="858"/>
    </location>
</feature>
<evidence type="ECO:0000256" key="8">
    <source>
        <dbReference type="ARBA" id="ARBA00023055"/>
    </source>
</evidence>
<gene>
    <name evidence="20" type="ORF">CLODIP_2_CD05492</name>
</gene>
<evidence type="ECO:0000256" key="6">
    <source>
        <dbReference type="ARBA" id="ARBA00022729"/>
    </source>
</evidence>
<dbReference type="GO" id="GO:0030299">
    <property type="term" value="P:intestinal cholesterol absorption"/>
    <property type="evidence" value="ECO:0007669"/>
    <property type="project" value="TreeGrafter"/>
</dbReference>
<evidence type="ECO:0000256" key="5">
    <source>
        <dbReference type="ARBA" id="ARBA00022692"/>
    </source>
</evidence>
<keyword evidence="4" id="KW-0153">Cholesterol metabolism</keyword>
<evidence type="ECO:0000313" key="21">
    <source>
        <dbReference type="Proteomes" id="UP000494165"/>
    </source>
</evidence>
<dbReference type="SUPFAM" id="SSF82866">
    <property type="entry name" value="Multidrug efflux transporter AcrB transmembrane domain"/>
    <property type="match status" value="2"/>
</dbReference>
<dbReference type="InterPro" id="IPR004765">
    <property type="entry name" value="NPC1-like"/>
</dbReference>
<evidence type="ECO:0000256" key="1">
    <source>
        <dbReference type="ARBA" id="ARBA00004127"/>
    </source>
</evidence>
<keyword evidence="13" id="KW-0325">Glycoprotein</keyword>
<feature type="transmembrane region" description="Helical" evidence="17">
    <location>
        <begin position="752"/>
        <end position="774"/>
    </location>
</feature>
<dbReference type="OrthoDB" id="6510177at2759"/>
<reference evidence="20 21" key="1">
    <citation type="submission" date="2020-04" db="EMBL/GenBank/DDBJ databases">
        <authorList>
            <person name="Alioto T."/>
            <person name="Alioto T."/>
            <person name="Gomez Garrido J."/>
        </authorList>
    </citation>
    <scope>NUCLEOTIDE SEQUENCE [LARGE SCALE GENOMIC DNA]</scope>
</reference>
<dbReference type="GO" id="GO:0005319">
    <property type="term" value="F:lipid transporter activity"/>
    <property type="evidence" value="ECO:0007669"/>
    <property type="project" value="InterPro"/>
</dbReference>
<feature type="domain" description="SSD" evidence="19">
    <location>
        <begin position="688"/>
        <end position="858"/>
    </location>
</feature>
<dbReference type="GO" id="GO:0008203">
    <property type="term" value="P:cholesterol metabolic process"/>
    <property type="evidence" value="ECO:0007669"/>
    <property type="project" value="UniProtKB-KW"/>
</dbReference>
<evidence type="ECO:0000256" key="13">
    <source>
        <dbReference type="ARBA" id="ARBA00023180"/>
    </source>
</evidence>
<protein>
    <recommendedName>
        <fullName evidence="19">SSD domain-containing protein</fullName>
    </recommendedName>
</protein>
<feature type="transmembrane region" description="Helical" evidence="17">
    <location>
        <begin position="1226"/>
        <end position="1246"/>
    </location>
</feature>
<dbReference type="FunFam" id="1.20.1640.10:FF:000008">
    <property type="entry name" value="NPC intracellular cholesterol transporter 1"/>
    <property type="match status" value="1"/>
</dbReference>
<feature type="compositionally biased region" description="Low complexity" evidence="16">
    <location>
        <begin position="1432"/>
        <end position="1441"/>
    </location>
</feature>
<keyword evidence="10 17" id="KW-0472">Membrane</keyword>
<evidence type="ECO:0000259" key="19">
    <source>
        <dbReference type="PROSITE" id="PS50156"/>
    </source>
</evidence>
<comment type="catalytic activity">
    <reaction evidence="15">
        <text>cholesterol(in) = cholesterol(out)</text>
        <dbReference type="Rhea" id="RHEA:39747"/>
        <dbReference type="ChEBI" id="CHEBI:16113"/>
    </reaction>
</comment>
<dbReference type="Pfam" id="PF16414">
    <property type="entry name" value="NPC1_N"/>
    <property type="match status" value="1"/>
</dbReference>
<dbReference type="Gene3D" id="1.20.1640.10">
    <property type="entry name" value="Multidrug efflux transporter AcrB transmembrane domain"/>
    <property type="match status" value="2"/>
</dbReference>
<evidence type="ECO:0000256" key="14">
    <source>
        <dbReference type="ARBA" id="ARBA00023221"/>
    </source>
</evidence>
<dbReference type="FunFam" id="1.20.1640.10:FF:000010">
    <property type="entry name" value="NPC intracellular cholesterol transporter 1"/>
    <property type="match status" value="1"/>
</dbReference>
<dbReference type="Pfam" id="PF22314">
    <property type="entry name" value="NPC1_MLD"/>
    <property type="match status" value="1"/>
</dbReference>
<comment type="subcellular location">
    <subcellularLocation>
        <location evidence="1">Endomembrane system</location>
        <topology evidence="1">Multi-pass membrane protein</topology>
    </subcellularLocation>
</comment>
<feature type="transmembrane region" description="Helical" evidence="17">
    <location>
        <begin position="1199"/>
        <end position="1220"/>
    </location>
</feature>
<evidence type="ECO:0000256" key="11">
    <source>
        <dbReference type="ARBA" id="ARBA00023157"/>
    </source>
</evidence>
<feature type="transmembrane region" description="Helical" evidence="17">
    <location>
        <begin position="808"/>
        <end position="827"/>
    </location>
</feature>
<dbReference type="PANTHER" id="PTHR45727">
    <property type="entry name" value="NPC INTRACELLULAR CHOLESTEROL TRANSPORTER 1"/>
    <property type="match status" value="1"/>
</dbReference>
<accession>A0A8S1CDX0</accession>
<proteinExistence type="inferred from homology"/>
<dbReference type="PANTHER" id="PTHR45727:SF2">
    <property type="entry name" value="NPC INTRACELLULAR CHOLESTEROL TRANSPORTER 1"/>
    <property type="match status" value="1"/>
</dbReference>
<keyword evidence="11" id="KW-1015">Disulfide bond</keyword>
<dbReference type="Proteomes" id="UP000494165">
    <property type="component" value="Unassembled WGS sequence"/>
</dbReference>
<evidence type="ECO:0000256" key="7">
    <source>
        <dbReference type="ARBA" id="ARBA00022989"/>
    </source>
</evidence>
<dbReference type="GO" id="GO:0030301">
    <property type="term" value="P:cholesterol transport"/>
    <property type="evidence" value="ECO:0007669"/>
    <property type="project" value="UniProtKB-ARBA"/>
</dbReference>
<dbReference type="EMBL" id="CADEPI010000021">
    <property type="protein sequence ID" value="CAB3365568.1"/>
    <property type="molecule type" value="Genomic_DNA"/>
</dbReference>
<evidence type="ECO:0000256" key="17">
    <source>
        <dbReference type="SAM" id="Phobius"/>
    </source>
</evidence>
<feature type="transmembrane region" description="Helical" evidence="17">
    <location>
        <begin position="689"/>
        <end position="710"/>
    </location>
</feature>
<evidence type="ECO:0000256" key="10">
    <source>
        <dbReference type="ARBA" id="ARBA00023136"/>
    </source>
</evidence>
<feature type="region of interest" description="Disordered" evidence="16">
    <location>
        <begin position="1334"/>
        <end position="1463"/>
    </location>
</feature>
<name>A0A8S1CDX0_9INSE</name>
<feature type="transmembrane region" description="Helical" evidence="17">
    <location>
        <begin position="1175"/>
        <end position="1192"/>
    </location>
</feature>
<organism evidence="20 21">
    <name type="scientific">Cloeon dipterum</name>
    <dbReference type="NCBI Taxonomy" id="197152"/>
    <lineage>
        <taxon>Eukaryota</taxon>
        <taxon>Metazoa</taxon>
        <taxon>Ecdysozoa</taxon>
        <taxon>Arthropoda</taxon>
        <taxon>Hexapoda</taxon>
        <taxon>Insecta</taxon>
        <taxon>Pterygota</taxon>
        <taxon>Palaeoptera</taxon>
        <taxon>Ephemeroptera</taxon>
        <taxon>Pisciforma</taxon>
        <taxon>Baetidae</taxon>
        <taxon>Cloeon</taxon>
    </lineage>
</organism>
<dbReference type="GO" id="GO:0005886">
    <property type="term" value="C:plasma membrane"/>
    <property type="evidence" value="ECO:0007669"/>
    <property type="project" value="TreeGrafter"/>
</dbReference>
<keyword evidence="7 17" id="KW-1133">Transmembrane helix</keyword>
<feature type="compositionally biased region" description="Polar residues" evidence="16">
    <location>
        <begin position="1442"/>
        <end position="1454"/>
    </location>
</feature>
<dbReference type="InterPro" id="IPR053956">
    <property type="entry name" value="NPC1_MLD"/>
</dbReference>
<evidence type="ECO:0000256" key="18">
    <source>
        <dbReference type="SAM" id="SignalP"/>
    </source>
</evidence>
<keyword evidence="3" id="KW-0813">Transport</keyword>
<comment type="caution">
    <text evidence="20">The sequence shown here is derived from an EMBL/GenBank/DDBJ whole genome shotgun (WGS) entry which is preliminary data.</text>
</comment>
<evidence type="ECO:0000256" key="3">
    <source>
        <dbReference type="ARBA" id="ARBA00022448"/>
    </source>
</evidence>
<dbReference type="InterPro" id="IPR032190">
    <property type="entry name" value="NPC1_N"/>
</dbReference>
<evidence type="ECO:0000313" key="20">
    <source>
        <dbReference type="EMBL" id="CAB3365568.1"/>
    </source>
</evidence>
<evidence type="ECO:0000256" key="12">
    <source>
        <dbReference type="ARBA" id="ARBA00023166"/>
    </source>
</evidence>
<keyword evidence="8" id="KW-0445">Lipid transport</keyword>
<keyword evidence="12" id="KW-1207">Sterol metabolism</keyword>
<keyword evidence="21" id="KW-1185">Reference proteome</keyword>
<dbReference type="InterPro" id="IPR000731">
    <property type="entry name" value="SSD"/>
</dbReference>
<comment type="similarity">
    <text evidence="2">Belongs to the patched family.</text>
</comment>
<keyword evidence="9" id="KW-0443">Lipid metabolism</keyword>
<dbReference type="Pfam" id="PF12349">
    <property type="entry name" value="Sterol-sensing"/>
    <property type="match status" value="1"/>
</dbReference>
<dbReference type="NCBIfam" id="TIGR00917">
    <property type="entry name" value="2A060601"/>
    <property type="match status" value="1"/>
</dbReference>
<dbReference type="GO" id="GO:0042632">
    <property type="term" value="P:cholesterol homeostasis"/>
    <property type="evidence" value="ECO:0007669"/>
    <property type="project" value="TreeGrafter"/>
</dbReference>
<feature type="signal peptide" evidence="18">
    <location>
        <begin position="1"/>
        <end position="39"/>
    </location>
</feature>
<feature type="transmembrane region" description="Helical" evidence="17">
    <location>
        <begin position="301"/>
        <end position="324"/>
    </location>
</feature>
<evidence type="ECO:0000256" key="16">
    <source>
        <dbReference type="SAM" id="MobiDB-lite"/>
    </source>
</evidence>
<feature type="transmembrane region" description="Helical" evidence="17">
    <location>
        <begin position="908"/>
        <end position="928"/>
    </location>
</feature>
<evidence type="ECO:0000256" key="9">
    <source>
        <dbReference type="ARBA" id="ARBA00023098"/>
    </source>
</evidence>
<dbReference type="GO" id="GO:0015485">
    <property type="term" value="F:cholesterol binding"/>
    <property type="evidence" value="ECO:0007669"/>
    <property type="project" value="TreeGrafter"/>
</dbReference>
<feature type="compositionally biased region" description="Polar residues" evidence="16">
    <location>
        <begin position="1384"/>
        <end position="1399"/>
    </location>
</feature>
<feature type="transmembrane region" description="Helical" evidence="17">
    <location>
        <begin position="1267"/>
        <end position="1289"/>
    </location>
</feature>
<feature type="transmembrane region" description="Helical" evidence="17">
    <location>
        <begin position="722"/>
        <end position="746"/>
    </location>
</feature>
<dbReference type="PROSITE" id="PS50156">
    <property type="entry name" value="SSD"/>
    <property type="match status" value="1"/>
</dbReference>
<feature type="transmembrane region" description="Helical" evidence="17">
    <location>
        <begin position="1301"/>
        <end position="1325"/>
    </location>
</feature>
<sequence>MVFRSEKRPLSGPRTLKRSHLAGCLVVLCLALSAKGALGQETTSLATAERAEETPGHCTWYGECFTENTKIKNCVYNGTAKPLEDEKSIKILKTLCPHLIPEDPTSPVLTCCEKNQIKNLNSNLKMAANFINRCPSCLRNFVWHFCDMTCAPEQSKFLVAKEIKTTDKGVDYINEVDLHITTNYMEGTYNSCKGVYVPAAGQLAMDILCGVWGASRCTYKKWFDFLGDATGAFVPFQINYIATEEPDDVISPLNPLVVPCNKQADNETTQCSCVDCDLSCPAAPPIIPPPVPFTFLGLGSISWWVIVTFILGTAIFLLSVCCLGKKSEELPMPRSRRAEEMCQAVGQRLASARMAMAADEETSPLQSTRSSFANADTLPGNSAIEYRNPSIMERMGSMTDRLLEKGFTAWGKYCAEHPWFILFLGLVTIVTLGHGIMYINVTTNPVELWAAPESRSRIEREFFDSKFAPFFRTQQIILRPVGLEKIVHDTSNGPITFGSVFNEEFMLKVFELQQAILEIGQETNEGLEHICYAPFATGKATRDQCIVQSVWGMWQDDPDKFNETNTEEDGDKEYVVNYLDYLISCTQNPYDPNCLAKYGGPIEPAIALGGFETPENAPPKYETAQALIITLLINNHYDQSKLAPAKKWEGKLIEFMKNWTATAPKFVDVAFTTERSIEDELERGSKSDISTIIVSYCIMFMYIALALGQMKTCDRLLVDSKVTLGLGGVIIVLASVACSVGIFGYIGVSATLIIIEVIPFLVLAVGVDNIFILVQSTQRDMAKGPRGGPQEPVAEIVSRSLGKVGPSLLLTSASEATCFFLGALSDMPAVRAFALYAGMALLLDFLFQITCFVSLLALDMERQRANRLDVFCFKTASRKDDGVISEGILYKMFKELYVPFLMKKKVRAFVTVTFYAWLCSSLAVLPYIEVGLDQELSMPEDSYVLKYFQELKRSLSIGPPVYFVATSGLNYSKPEVQNSLCGGLFCNPDSLMTQIYSASKIPSSSYIARPPSNWIDDYFDWSASSSCCKKYANGSHCDNSVPFGCVSCNIPLIEATKRPEPSAFSEYLPFFLEDNPSATCSKGGHAAYSQAINYELDENKEAIVGASYFMAYHSVLKTSEDYYSAMREARKISANLTEMIRDKTGNSDIQIFPYSVFYVFYEQYLTMWPDTLKSLGISVGAIFIVTFLLMGLDIFSSLVVLITIIMIVTNIGGMMFWWGISLNAVSLVNLVMALGISVEFCSHLVHSFSVSTEANRIRRAADCLTNMGSSVFSGITLTKFGGIIVLAFAKSQIFQVFYFRMYLGIVLVGAAHGLILLPVLLSYIGPNVNRSQARRNKAREESAIEGGTPHTSSTVDVASVPREEVLHSPHQPSEGGCRTPGTVHMSTLSSVSPLRTQNAWEGGLVPQRRRHSPEGTTLVEDGSQGDQHEKLISSSSSSSISNGEAATATSQNPNAVAFDADSD</sequence>
<dbReference type="InterPro" id="IPR053958">
    <property type="entry name" value="HMGCR/SNAP/NPC1-like_SSD"/>
</dbReference>
<keyword evidence="6 18" id="KW-0732">Signal</keyword>
<feature type="chain" id="PRO_5035891940" description="SSD domain-containing protein" evidence="18">
    <location>
        <begin position="40"/>
        <end position="1463"/>
    </location>
</feature>
<feature type="transmembrane region" description="Helical" evidence="17">
    <location>
        <begin position="419"/>
        <end position="439"/>
    </location>
</feature>
<evidence type="ECO:0000256" key="15">
    <source>
        <dbReference type="ARBA" id="ARBA00034049"/>
    </source>
</evidence>
<keyword evidence="14" id="KW-0753">Steroid metabolism</keyword>
<evidence type="ECO:0000256" key="4">
    <source>
        <dbReference type="ARBA" id="ARBA00022548"/>
    </source>
</evidence>
<keyword evidence="5 17" id="KW-0812">Transmembrane</keyword>